<dbReference type="InterPro" id="IPR043917">
    <property type="entry name" value="DUF5753"/>
</dbReference>
<organism evidence="2 3">
    <name type="scientific">Plantactinospora siamensis</name>
    <dbReference type="NCBI Taxonomy" id="555372"/>
    <lineage>
        <taxon>Bacteria</taxon>
        <taxon>Bacillati</taxon>
        <taxon>Actinomycetota</taxon>
        <taxon>Actinomycetes</taxon>
        <taxon>Micromonosporales</taxon>
        <taxon>Micromonosporaceae</taxon>
        <taxon>Plantactinospora</taxon>
    </lineage>
</organism>
<comment type="caution">
    <text evidence="2">The sequence shown here is derived from an EMBL/GenBank/DDBJ whole genome shotgun (WGS) entry which is preliminary data.</text>
</comment>
<proteinExistence type="predicted"/>
<dbReference type="CDD" id="cd00093">
    <property type="entry name" value="HTH_XRE"/>
    <property type="match status" value="1"/>
</dbReference>
<evidence type="ECO:0000313" key="2">
    <source>
        <dbReference type="EMBL" id="MFC0562628.1"/>
    </source>
</evidence>
<feature type="domain" description="DUF5753" evidence="1">
    <location>
        <begin position="83"/>
        <end position="259"/>
    </location>
</feature>
<dbReference type="SUPFAM" id="SSF47413">
    <property type="entry name" value="lambda repressor-like DNA-binding domains"/>
    <property type="match status" value="1"/>
</dbReference>
<evidence type="ECO:0000313" key="3">
    <source>
        <dbReference type="Proteomes" id="UP001589894"/>
    </source>
</evidence>
<dbReference type="Proteomes" id="UP001589894">
    <property type="component" value="Unassembled WGS sequence"/>
</dbReference>
<dbReference type="Pfam" id="PF13560">
    <property type="entry name" value="HTH_31"/>
    <property type="match status" value="1"/>
</dbReference>
<accession>A0ABV6NRB4</accession>
<reference evidence="2 3" key="1">
    <citation type="submission" date="2024-09" db="EMBL/GenBank/DDBJ databases">
        <authorList>
            <person name="Sun Q."/>
            <person name="Mori K."/>
        </authorList>
    </citation>
    <scope>NUCLEOTIDE SEQUENCE [LARGE SCALE GENOMIC DNA]</scope>
    <source>
        <strain evidence="2 3">TBRC 2205</strain>
    </source>
</reference>
<gene>
    <name evidence="2" type="ORF">ACFFHU_00330</name>
</gene>
<keyword evidence="3" id="KW-1185">Reference proteome</keyword>
<dbReference type="EMBL" id="JBHLUE010000001">
    <property type="protein sequence ID" value="MFC0562628.1"/>
    <property type="molecule type" value="Genomic_DNA"/>
</dbReference>
<dbReference type="Gene3D" id="1.10.260.40">
    <property type="entry name" value="lambda repressor-like DNA-binding domains"/>
    <property type="match status" value="1"/>
</dbReference>
<dbReference type="Pfam" id="PF19054">
    <property type="entry name" value="DUF5753"/>
    <property type="match status" value="1"/>
</dbReference>
<name>A0ABV6NRB4_9ACTN</name>
<protein>
    <submittedName>
        <fullName evidence="2">Scr1 family TA system antitoxin-like transcriptional regulator</fullName>
    </submittedName>
</protein>
<dbReference type="InterPro" id="IPR010982">
    <property type="entry name" value="Lambda_DNA-bd_dom_sf"/>
</dbReference>
<dbReference type="InterPro" id="IPR001387">
    <property type="entry name" value="Cro/C1-type_HTH"/>
</dbReference>
<evidence type="ECO:0000259" key="1">
    <source>
        <dbReference type="Pfam" id="PF19054"/>
    </source>
</evidence>
<dbReference type="RefSeq" id="WP_377334445.1">
    <property type="nucleotide sequence ID" value="NZ_JBHLUE010000001.1"/>
</dbReference>
<sequence length="262" mass="28710">MAHPPMLELFAGELCRARTAAGLSRRELAEQVGCPELLVVKIEQACRVPPAEFAERCDKVLATDGLLARIRAGLGREALPPWLRDWSDIEREAVALRSYQPLVVPGLLQTEAYARALLAAGALRGDELEQQLAGRLERQVVLDREPPPRLDAVLDESVLHRLVGGRAVLRDQLLRMLALGRRKTVYLHVVPSGAGAYPGLHGAFVLATAPDGSDVGYLDGQLAGRVVERPSDLATLRRTWEEVRAEALPHRQSIELIERLAG</sequence>